<dbReference type="SUPFAM" id="SSF53822">
    <property type="entry name" value="Periplasmic binding protein-like I"/>
    <property type="match status" value="1"/>
</dbReference>
<dbReference type="InterPro" id="IPR006311">
    <property type="entry name" value="TAT_signal"/>
</dbReference>
<proteinExistence type="predicted"/>
<dbReference type="OrthoDB" id="9769871at2"/>
<accession>A0A4P6KXW9</accession>
<organism evidence="4 5">
    <name type="scientific">Pseudoduganella lutea</name>
    <dbReference type="NCBI Taxonomy" id="321985"/>
    <lineage>
        <taxon>Bacteria</taxon>
        <taxon>Pseudomonadati</taxon>
        <taxon>Pseudomonadota</taxon>
        <taxon>Betaproteobacteria</taxon>
        <taxon>Burkholderiales</taxon>
        <taxon>Oxalobacteraceae</taxon>
        <taxon>Telluria group</taxon>
        <taxon>Pseudoduganella</taxon>
    </lineage>
</organism>
<evidence type="ECO:0000313" key="4">
    <source>
        <dbReference type="EMBL" id="QBE63870.1"/>
    </source>
</evidence>
<name>A0A4P6KXW9_9BURK</name>
<evidence type="ECO:0000259" key="3">
    <source>
        <dbReference type="Pfam" id="PF02608"/>
    </source>
</evidence>
<dbReference type="Proteomes" id="UP000290637">
    <property type="component" value="Chromosome"/>
</dbReference>
<gene>
    <name evidence="4" type="ORF">EWM63_13460</name>
</gene>
<dbReference type="KEGG" id="plue:EWM63_13460"/>
<sequence>MNRRKLLALATLSAALGAAATAAPALAQEPLKVGFVYIGPVGDAGWTYAHEQGRLEMEKALGGKVKSTYVENVPEGADSERVIRKLAADGNKLIFTTSFGYMNATEKVARGFPNVVFQHATGFKTNKNMGAYEARLFEGSYLQGIIAGKMTKTNTLGFVGSFPVPEVIRNINAFTLGAQSVNPKIKTKIIWVNSWYDPAKERQAAETLIAQGADVLTQNTDSPATLQAAQEKGKYAFGWDSDMQRFAPKAHLTASTNQWGGYYTEVAKAVLAGTWKTGHVHGGLKEGMVKMSPLNPAVPADAAKLFEAKKAAFAAGTAVPFTGPIKDQSGAVKVAAGVQMPMKELMSMNFYVQGVEGTIPK</sequence>
<protein>
    <submittedName>
        <fullName evidence="4">BMP family ABC transporter substrate-binding protein</fullName>
    </submittedName>
</protein>
<evidence type="ECO:0000256" key="2">
    <source>
        <dbReference type="SAM" id="SignalP"/>
    </source>
</evidence>
<dbReference type="Pfam" id="PF02608">
    <property type="entry name" value="Bmp"/>
    <property type="match status" value="1"/>
</dbReference>
<dbReference type="CDD" id="cd19963">
    <property type="entry name" value="PBP1_BMP-like"/>
    <property type="match status" value="1"/>
</dbReference>
<reference evidence="4 5" key="1">
    <citation type="submission" date="2019-02" db="EMBL/GenBank/DDBJ databases">
        <title>Draft Genome Sequences of Six Type Strains of the Genus Massilia.</title>
        <authorList>
            <person name="Miess H."/>
            <person name="Frediansyhah A."/>
            <person name="Gross H."/>
        </authorList>
    </citation>
    <scope>NUCLEOTIDE SEQUENCE [LARGE SCALE GENOMIC DNA]</scope>
    <source>
        <strain evidence="4 5">DSM 17473</strain>
    </source>
</reference>
<feature type="domain" description="ABC transporter substrate-binding protein PnrA-like" evidence="3">
    <location>
        <begin position="32"/>
        <end position="303"/>
    </location>
</feature>
<keyword evidence="5" id="KW-1185">Reference proteome</keyword>
<evidence type="ECO:0000313" key="5">
    <source>
        <dbReference type="Proteomes" id="UP000290637"/>
    </source>
</evidence>
<dbReference type="Gene3D" id="3.40.50.2300">
    <property type="match status" value="2"/>
</dbReference>
<dbReference type="GO" id="GO:0005886">
    <property type="term" value="C:plasma membrane"/>
    <property type="evidence" value="ECO:0007669"/>
    <property type="project" value="InterPro"/>
</dbReference>
<dbReference type="PANTHER" id="PTHR43208">
    <property type="entry name" value="ABC TRANSPORTER SUBSTRATE-BINDING PROTEIN"/>
    <property type="match status" value="1"/>
</dbReference>
<dbReference type="RefSeq" id="WP_130186991.1">
    <property type="nucleotide sequence ID" value="NZ_CP035913.1"/>
</dbReference>
<dbReference type="InterPro" id="IPR003760">
    <property type="entry name" value="PnrA-like"/>
</dbReference>
<dbReference type="PANTHER" id="PTHR43208:SF1">
    <property type="entry name" value="ABC TRANSPORTER SUBSTRATE-BINDING PROTEIN"/>
    <property type="match status" value="1"/>
</dbReference>
<feature type="chain" id="PRO_5020974584" evidence="2">
    <location>
        <begin position="28"/>
        <end position="361"/>
    </location>
</feature>
<keyword evidence="1 2" id="KW-0732">Signal</keyword>
<feature type="signal peptide" evidence="2">
    <location>
        <begin position="1"/>
        <end position="27"/>
    </location>
</feature>
<dbReference type="EMBL" id="CP035913">
    <property type="protein sequence ID" value="QBE63870.1"/>
    <property type="molecule type" value="Genomic_DNA"/>
</dbReference>
<dbReference type="InterPro" id="IPR052910">
    <property type="entry name" value="ABC-Purine-Binding"/>
</dbReference>
<dbReference type="PROSITE" id="PS51318">
    <property type="entry name" value="TAT"/>
    <property type="match status" value="1"/>
</dbReference>
<evidence type="ECO:0000256" key="1">
    <source>
        <dbReference type="ARBA" id="ARBA00022729"/>
    </source>
</evidence>
<dbReference type="AlphaFoldDB" id="A0A4P6KXW9"/>
<dbReference type="InterPro" id="IPR028082">
    <property type="entry name" value="Peripla_BP_I"/>
</dbReference>